<comment type="caution">
    <text evidence="7">The sequence shown here is derived from an EMBL/GenBank/DDBJ whole genome shotgun (WGS) entry which is preliminary data.</text>
</comment>
<keyword evidence="5 6" id="KW-0472">Membrane</keyword>
<accession>A0A087BR92</accession>
<keyword evidence="3 6" id="KW-0812">Transmembrane</keyword>
<feature type="transmembrane region" description="Helical" evidence="6">
    <location>
        <begin position="371"/>
        <end position="390"/>
    </location>
</feature>
<dbReference type="PANTHER" id="PTHR42893:SF46">
    <property type="entry name" value="PROTEIN DETOXIFICATION 44, CHLOROPLASTIC"/>
    <property type="match status" value="1"/>
</dbReference>
<evidence type="ECO:0000256" key="3">
    <source>
        <dbReference type="ARBA" id="ARBA00022692"/>
    </source>
</evidence>
<dbReference type="STRING" id="1693.BMIN_0977"/>
<keyword evidence="8" id="KW-1185">Reference proteome</keyword>
<feature type="transmembrane region" description="Helical" evidence="6">
    <location>
        <begin position="82"/>
        <end position="103"/>
    </location>
</feature>
<evidence type="ECO:0000256" key="5">
    <source>
        <dbReference type="ARBA" id="ARBA00023136"/>
    </source>
</evidence>
<dbReference type="GO" id="GO:0015297">
    <property type="term" value="F:antiporter activity"/>
    <property type="evidence" value="ECO:0007669"/>
    <property type="project" value="InterPro"/>
</dbReference>
<comment type="subcellular location">
    <subcellularLocation>
        <location evidence="1">Membrane</location>
        <topology evidence="1">Multi-pass membrane protein</topology>
    </subcellularLocation>
</comment>
<feature type="transmembrane region" description="Helical" evidence="6">
    <location>
        <begin position="37"/>
        <end position="61"/>
    </location>
</feature>
<dbReference type="Pfam" id="PF01554">
    <property type="entry name" value="MatE"/>
    <property type="match status" value="2"/>
</dbReference>
<evidence type="ECO:0000256" key="2">
    <source>
        <dbReference type="ARBA" id="ARBA00010199"/>
    </source>
</evidence>
<feature type="transmembrane region" description="Helical" evidence="6">
    <location>
        <begin position="335"/>
        <end position="359"/>
    </location>
</feature>
<feature type="transmembrane region" description="Helical" evidence="6">
    <location>
        <begin position="307"/>
        <end position="329"/>
    </location>
</feature>
<dbReference type="Proteomes" id="UP000029014">
    <property type="component" value="Unassembled WGS sequence"/>
</dbReference>
<feature type="transmembrane region" description="Helical" evidence="6">
    <location>
        <begin position="123"/>
        <end position="141"/>
    </location>
</feature>
<dbReference type="eggNOG" id="COG0534">
    <property type="taxonomic scope" value="Bacteria"/>
</dbReference>
<reference evidence="7 8" key="1">
    <citation type="submission" date="2014-03" db="EMBL/GenBank/DDBJ databases">
        <title>Genomics of Bifidobacteria.</title>
        <authorList>
            <person name="Ventura M."/>
            <person name="Milani C."/>
            <person name="Lugli G.A."/>
        </authorList>
    </citation>
    <scope>NUCLEOTIDE SEQUENCE [LARGE SCALE GENOMIC DNA]</scope>
    <source>
        <strain evidence="7 8">LMG 11592</strain>
    </source>
</reference>
<feature type="transmembrane region" description="Helical" evidence="6">
    <location>
        <begin position="184"/>
        <end position="206"/>
    </location>
</feature>
<feature type="transmembrane region" description="Helical" evidence="6">
    <location>
        <begin position="264"/>
        <end position="286"/>
    </location>
</feature>
<dbReference type="GO" id="GO:0005886">
    <property type="term" value="C:plasma membrane"/>
    <property type="evidence" value="ECO:0007669"/>
    <property type="project" value="TreeGrafter"/>
</dbReference>
<dbReference type="InterPro" id="IPR002528">
    <property type="entry name" value="MATE_fam"/>
</dbReference>
<evidence type="ECO:0000256" key="4">
    <source>
        <dbReference type="ARBA" id="ARBA00022989"/>
    </source>
</evidence>
<evidence type="ECO:0000313" key="7">
    <source>
        <dbReference type="EMBL" id="KFI73542.1"/>
    </source>
</evidence>
<feature type="transmembrane region" description="Helical" evidence="6">
    <location>
        <begin position="402"/>
        <end position="423"/>
    </location>
</feature>
<name>A0A087BR92_9BIFI</name>
<dbReference type="PANTHER" id="PTHR42893">
    <property type="entry name" value="PROTEIN DETOXIFICATION 44, CHLOROPLASTIC-RELATED"/>
    <property type="match status" value="1"/>
</dbReference>
<evidence type="ECO:0000256" key="1">
    <source>
        <dbReference type="ARBA" id="ARBA00004141"/>
    </source>
</evidence>
<dbReference type="NCBIfam" id="TIGR00797">
    <property type="entry name" value="matE"/>
    <property type="match status" value="1"/>
</dbReference>
<feature type="transmembrane region" description="Helical" evidence="6">
    <location>
        <begin position="12"/>
        <end position="31"/>
    </location>
</feature>
<dbReference type="InterPro" id="IPR044644">
    <property type="entry name" value="DinF-like"/>
</dbReference>
<sequence>MLHQLISMAIPTFGQLIAEPTFILIDTAIVGHVNDSALAGLSVGSTVILTTVGLCVFLAYGTTSRVAHLMGAGRRRDGFEEGISGLWLALAIGVIVATVIGFIARPLCSFLGARDSVLDNATAYLLAMIGGIPGALLVYACNGILRGLERTRLTLLAAVAGAVVNTILDVGMVIGLGWGIVGSGVATLIAQWTTCLIMLVPTLRWARESGARLRPRREGILRSAGDGGPLFIRTLALRCALVGTVMLAARMGDHVLAAYQSVNAVWNFVLNMLDAIGISGQALVALQLGAGHRPQARRAVSTASRAGLAAGAVIAIGMMALACLASPLFSPNPDIVRLIAIGMMVQAVFLPLAGWMWALDGILIGAQDYRYLAVTCTITALVYLPALGLVSMADRNPGMDDTLHMIILWMLINVLFIGPRAIFNGMRIRGDRWMH</sequence>
<feature type="transmembrane region" description="Helical" evidence="6">
    <location>
        <begin position="153"/>
        <end position="178"/>
    </location>
</feature>
<feature type="transmembrane region" description="Helical" evidence="6">
    <location>
        <begin position="230"/>
        <end position="252"/>
    </location>
</feature>
<dbReference type="GO" id="GO:0042910">
    <property type="term" value="F:xenobiotic transmembrane transporter activity"/>
    <property type="evidence" value="ECO:0007669"/>
    <property type="project" value="InterPro"/>
</dbReference>
<evidence type="ECO:0000256" key="6">
    <source>
        <dbReference type="SAM" id="Phobius"/>
    </source>
</evidence>
<organism evidence="7 8">
    <name type="scientific">Bifidobacterium minimum</name>
    <dbReference type="NCBI Taxonomy" id="1693"/>
    <lineage>
        <taxon>Bacteria</taxon>
        <taxon>Bacillati</taxon>
        <taxon>Actinomycetota</taxon>
        <taxon>Actinomycetes</taxon>
        <taxon>Bifidobacteriales</taxon>
        <taxon>Bifidobacteriaceae</taxon>
        <taxon>Bifidobacterium</taxon>
    </lineage>
</organism>
<comment type="similarity">
    <text evidence="2">Belongs to the multi antimicrobial extrusion (MATE) (TC 2.A.66.1) family.</text>
</comment>
<evidence type="ECO:0000313" key="8">
    <source>
        <dbReference type="Proteomes" id="UP000029014"/>
    </source>
</evidence>
<protein>
    <submittedName>
        <fullName evidence="7">MATE efflux family protein</fullName>
    </submittedName>
</protein>
<gene>
    <name evidence="7" type="ORF">BMIN_0977</name>
</gene>
<keyword evidence="4 6" id="KW-1133">Transmembrane helix</keyword>
<dbReference type="AlphaFoldDB" id="A0A087BR92"/>
<proteinExistence type="inferred from homology"/>
<dbReference type="EMBL" id="JGZD01000006">
    <property type="protein sequence ID" value="KFI73542.1"/>
    <property type="molecule type" value="Genomic_DNA"/>
</dbReference>